<evidence type="ECO:0000256" key="1">
    <source>
        <dbReference type="ARBA" id="ARBA00004442"/>
    </source>
</evidence>
<dbReference type="Pfam" id="PF02321">
    <property type="entry name" value="OEP"/>
    <property type="match status" value="2"/>
</dbReference>
<gene>
    <name evidence="8" type="ORF">EHT87_24590</name>
</gene>
<evidence type="ECO:0000313" key="9">
    <source>
        <dbReference type="Proteomes" id="UP000274271"/>
    </source>
</evidence>
<dbReference type="GO" id="GO:0009279">
    <property type="term" value="C:cell outer membrane"/>
    <property type="evidence" value="ECO:0007669"/>
    <property type="project" value="UniProtKB-SubCell"/>
</dbReference>
<evidence type="ECO:0000256" key="7">
    <source>
        <dbReference type="ARBA" id="ARBA00023237"/>
    </source>
</evidence>
<dbReference type="PANTHER" id="PTHR30026:SF20">
    <property type="entry name" value="OUTER MEMBRANE PROTEIN TOLC"/>
    <property type="match status" value="1"/>
</dbReference>
<evidence type="ECO:0000256" key="3">
    <source>
        <dbReference type="ARBA" id="ARBA00022448"/>
    </source>
</evidence>
<dbReference type="InterPro" id="IPR003423">
    <property type="entry name" value="OMP_efflux"/>
</dbReference>
<evidence type="ECO:0000256" key="5">
    <source>
        <dbReference type="ARBA" id="ARBA00022692"/>
    </source>
</evidence>
<protein>
    <submittedName>
        <fullName evidence="8">TolC family protein</fullName>
    </submittedName>
</protein>
<accession>A0A3P1CEA3</accession>
<dbReference type="GO" id="GO:0015562">
    <property type="term" value="F:efflux transmembrane transporter activity"/>
    <property type="evidence" value="ECO:0007669"/>
    <property type="project" value="InterPro"/>
</dbReference>
<dbReference type="InterPro" id="IPR051906">
    <property type="entry name" value="TolC-like"/>
</dbReference>
<reference evidence="8 9" key="1">
    <citation type="submission" date="2018-11" db="EMBL/GenBank/DDBJ databases">
        <authorList>
            <person name="Zhou Z."/>
            <person name="Wang G."/>
        </authorList>
    </citation>
    <scope>NUCLEOTIDE SEQUENCE [LARGE SCALE GENOMIC DNA]</scope>
    <source>
        <strain evidence="8 9">KCTC42998</strain>
    </source>
</reference>
<proteinExistence type="inferred from homology"/>
<evidence type="ECO:0000256" key="2">
    <source>
        <dbReference type="ARBA" id="ARBA00007613"/>
    </source>
</evidence>
<keyword evidence="3" id="KW-0813">Transport</keyword>
<dbReference type="Proteomes" id="UP000274271">
    <property type="component" value="Unassembled WGS sequence"/>
</dbReference>
<dbReference type="GO" id="GO:0015288">
    <property type="term" value="F:porin activity"/>
    <property type="evidence" value="ECO:0007669"/>
    <property type="project" value="TreeGrafter"/>
</dbReference>
<keyword evidence="9" id="KW-1185">Reference proteome</keyword>
<evidence type="ECO:0000313" key="8">
    <source>
        <dbReference type="EMBL" id="RRB11649.1"/>
    </source>
</evidence>
<keyword evidence="5" id="KW-0812">Transmembrane</keyword>
<evidence type="ECO:0000256" key="6">
    <source>
        <dbReference type="ARBA" id="ARBA00023136"/>
    </source>
</evidence>
<sequence>MRFILSLTFLISFYTAWSQPAQPLSLRNRRTSTITQQGEILTLQDAISAALEKNYQIRIFRSQEQIARTDFKTAKAGFFPFLTGNLTNNNNLQNLRQEYLNALQPPQYLYGVNNRNTQIGVQLNWTVFNGFGNFIAYDRLGEVVKISEVNTRANIEATVADVATGYYDVIRQLQQLVSLRQALDISRDRLELARANYEVGTRSRVDFLSAQVDYNTDSSALVTQQQNVRNAKVLLNTLIVRDPSTEFAVRDTIIIRTDISLDQLKEQLTTNNPLLIAAALNRRVANLNVKLAQAGRLPTVNLVGGYNFTAINNQGGFGVRSARNDALVYGIQASVPIFTGFNQRRLIANAQTNALVSEYQESDQRLQLQQALEQTYSQYRNSIILVNLELESFRIANQNVEIAFERYRVGNSTAVEFRDVQRNAVAAETRLINAEFNTKTAEIELLRLSSQILQQTK</sequence>
<organism evidence="8 9">
    <name type="scientific">Larkinella knui</name>
    <dbReference type="NCBI Taxonomy" id="2025310"/>
    <lineage>
        <taxon>Bacteria</taxon>
        <taxon>Pseudomonadati</taxon>
        <taxon>Bacteroidota</taxon>
        <taxon>Cytophagia</taxon>
        <taxon>Cytophagales</taxon>
        <taxon>Spirosomataceae</taxon>
        <taxon>Larkinella</taxon>
    </lineage>
</organism>
<comment type="similarity">
    <text evidence="2">Belongs to the outer membrane factor (OMF) (TC 1.B.17) family.</text>
</comment>
<keyword evidence="7" id="KW-0998">Cell outer membrane</keyword>
<dbReference type="OrthoDB" id="9771205at2"/>
<dbReference type="Gene3D" id="1.20.1600.10">
    <property type="entry name" value="Outer membrane efflux proteins (OEP)"/>
    <property type="match status" value="1"/>
</dbReference>
<dbReference type="GO" id="GO:1990281">
    <property type="term" value="C:efflux pump complex"/>
    <property type="evidence" value="ECO:0007669"/>
    <property type="project" value="TreeGrafter"/>
</dbReference>
<evidence type="ECO:0000256" key="4">
    <source>
        <dbReference type="ARBA" id="ARBA00022452"/>
    </source>
</evidence>
<dbReference type="RefSeq" id="WP_124909316.1">
    <property type="nucleotide sequence ID" value="NZ_RQJP01000005.1"/>
</dbReference>
<dbReference type="PANTHER" id="PTHR30026">
    <property type="entry name" value="OUTER MEMBRANE PROTEIN TOLC"/>
    <property type="match status" value="1"/>
</dbReference>
<dbReference type="EMBL" id="RQJP01000005">
    <property type="protein sequence ID" value="RRB11649.1"/>
    <property type="molecule type" value="Genomic_DNA"/>
</dbReference>
<name>A0A3P1CEA3_9BACT</name>
<comment type="subcellular location">
    <subcellularLocation>
        <location evidence="1">Cell outer membrane</location>
    </subcellularLocation>
</comment>
<keyword evidence="6" id="KW-0472">Membrane</keyword>
<dbReference type="AlphaFoldDB" id="A0A3P1CEA3"/>
<keyword evidence="4" id="KW-1134">Transmembrane beta strand</keyword>
<comment type="caution">
    <text evidence="8">The sequence shown here is derived from an EMBL/GenBank/DDBJ whole genome shotgun (WGS) entry which is preliminary data.</text>
</comment>
<dbReference type="SUPFAM" id="SSF56954">
    <property type="entry name" value="Outer membrane efflux proteins (OEP)"/>
    <property type="match status" value="1"/>
</dbReference>